<keyword evidence="8 10" id="KW-0413">Isomerase</keyword>
<dbReference type="InterPro" id="IPR036291">
    <property type="entry name" value="NAD(P)-bd_dom_sf"/>
</dbReference>
<dbReference type="SUPFAM" id="SSF51735">
    <property type="entry name" value="NAD(P)-binding Rossmann-fold domains"/>
    <property type="match status" value="1"/>
</dbReference>
<evidence type="ECO:0000256" key="6">
    <source>
        <dbReference type="ARBA" id="ARBA00018569"/>
    </source>
</evidence>
<dbReference type="InterPro" id="IPR001509">
    <property type="entry name" value="Epimerase_deHydtase"/>
</dbReference>
<evidence type="ECO:0000256" key="10">
    <source>
        <dbReference type="RuleBase" id="RU366046"/>
    </source>
</evidence>
<dbReference type="Proteomes" id="UP000035170">
    <property type="component" value="Unassembled WGS sequence"/>
</dbReference>
<comment type="catalytic activity">
    <reaction evidence="1 10">
        <text>UDP-alpha-D-glucose = UDP-alpha-D-galactose</text>
        <dbReference type="Rhea" id="RHEA:22168"/>
        <dbReference type="ChEBI" id="CHEBI:58885"/>
        <dbReference type="ChEBI" id="CHEBI:66914"/>
        <dbReference type="EC" id="5.1.3.2"/>
    </reaction>
</comment>
<dbReference type="Pfam" id="PF01370">
    <property type="entry name" value="Epimerase"/>
    <property type="match status" value="1"/>
</dbReference>
<dbReference type="PANTHER" id="PTHR43725">
    <property type="entry name" value="UDP-GLUCOSE 4-EPIMERASE"/>
    <property type="match status" value="1"/>
</dbReference>
<dbReference type="EMBL" id="JZWI01000011">
    <property type="protein sequence ID" value="KLN56437.1"/>
    <property type="molecule type" value="Genomic_DNA"/>
</dbReference>
<dbReference type="AlphaFoldDB" id="A0A0H2M6R2"/>
<dbReference type="GO" id="GO:0006012">
    <property type="term" value="P:galactose metabolic process"/>
    <property type="evidence" value="ECO:0007669"/>
    <property type="project" value="UniProtKB-UniPathway"/>
</dbReference>
<evidence type="ECO:0000256" key="2">
    <source>
        <dbReference type="ARBA" id="ARBA00001911"/>
    </source>
</evidence>
<comment type="subunit">
    <text evidence="10">Homodimer.</text>
</comment>
<evidence type="ECO:0000256" key="7">
    <source>
        <dbReference type="ARBA" id="ARBA00023027"/>
    </source>
</evidence>
<comment type="pathway">
    <text evidence="3 10">Carbohydrate metabolism; galactose metabolism.</text>
</comment>
<keyword evidence="13" id="KW-1185">Reference proteome</keyword>
<proteinExistence type="inferred from homology"/>
<evidence type="ECO:0000313" key="13">
    <source>
        <dbReference type="Proteomes" id="UP000035170"/>
    </source>
</evidence>
<comment type="caution">
    <text evidence="12">The sequence shown here is derived from an EMBL/GenBank/DDBJ whole genome shotgun (WGS) entry which is preliminary data.</text>
</comment>
<reference evidence="12 13" key="1">
    <citation type="submission" date="2015-03" db="EMBL/GenBank/DDBJ databases">
        <title>Genome sequence of Variovorax paradoxus TBEA6.</title>
        <authorList>
            <person name="Poehlein A."/>
            <person name="Schuldes J."/>
            <person name="Wuebbeler J.H."/>
            <person name="Hiessl S."/>
            <person name="Steinbuechel A."/>
            <person name="Daniel R."/>
        </authorList>
    </citation>
    <scope>NUCLEOTIDE SEQUENCE [LARGE SCALE GENOMIC DNA]</scope>
    <source>
        <strain evidence="12 13">TBEA6</strain>
    </source>
</reference>
<comment type="cofactor">
    <cofactor evidence="2 10">
        <name>NAD(+)</name>
        <dbReference type="ChEBI" id="CHEBI:57540"/>
    </cofactor>
</comment>
<protein>
    <recommendedName>
        <fullName evidence="6 10">UDP-glucose 4-epimerase</fullName>
        <ecNumber evidence="5 10">5.1.3.2</ecNumber>
    </recommendedName>
</protein>
<sequence>MSLRRILVCGGAGYIGSHMTKYLAARSIEPVVLDNLSTGHRRMVRWGELIEADLLDADALDRAFASRPPFDAVMHFCARSLVGESVQAPYDYYLNNVSGTLNLLQAMQRHGVDRIVFSSTAAVFGPPQAERIDEDHPKAPINPYGASKLMVERMLADAAHAYGLRSVSLRYFNAAGASPDGDIGEAHDPETHLLPNVLRAALGTGLGLKIFGNDWPTPDGTCVRDYVHVDDLAQAHLLALDYMTHHPGAHAFNLGNGDGHSVMQAIRSVEALTGRSVPFEFAPRRSGDPAVLVASSERASKELGWQPVYRDLESIIETAWRWHKREAAPASSSAPPGSATS</sequence>
<evidence type="ECO:0000256" key="5">
    <source>
        <dbReference type="ARBA" id="ARBA00013189"/>
    </source>
</evidence>
<dbReference type="RefSeq" id="WP_047784668.1">
    <property type="nucleotide sequence ID" value="NZ_JZWI01000011.1"/>
</dbReference>
<dbReference type="CDD" id="cd05247">
    <property type="entry name" value="UDP_G4E_1_SDR_e"/>
    <property type="match status" value="1"/>
</dbReference>
<dbReference type="GO" id="GO:0003978">
    <property type="term" value="F:UDP-glucose 4-epimerase activity"/>
    <property type="evidence" value="ECO:0007669"/>
    <property type="project" value="UniProtKB-UniRule"/>
</dbReference>
<evidence type="ECO:0000313" key="12">
    <source>
        <dbReference type="EMBL" id="KLN56437.1"/>
    </source>
</evidence>
<dbReference type="PANTHER" id="PTHR43725:SF53">
    <property type="entry name" value="UDP-ARABINOSE 4-EPIMERASE 1"/>
    <property type="match status" value="1"/>
</dbReference>
<accession>A0A0H2M6R2</accession>
<keyword evidence="7 10" id="KW-0520">NAD</keyword>
<gene>
    <name evidence="12" type="primary">galE1</name>
    <name evidence="12" type="ORF">VPARA_23790</name>
</gene>
<evidence type="ECO:0000259" key="11">
    <source>
        <dbReference type="Pfam" id="PF01370"/>
    </source>
</evidence>
<keyword evidence="9 10" id="KW-0119">Carbohydrate metabolism</keyword>
<dbReference type="InterPro" id="IPR005886">
    <property type="entry name" value="UDP_G4E"/>
</dbReference>
<evidence type="ECO:0000256" key="4">
    <source>
        <dbReference type="ARBA" id="ARBA00007637"/>
    </source>
</evidence>
<dbReference type="Gene3D" id="3.90.25.10">
    <property type="entry name" value="UDP-galactose 4-epimerase, domain 1"/>
    <property type="match status" value="1"/>
</dbReference>
<evidence type="ECO:0000256" key="3">
    <source>
        <dbReference type="ARBA" id="ARBA00004947"/>
    </source>
</evidence>
<feature type="domain" description="NAD-dependent epimerase/dehydratase" evidence="11">
    <location>
        <begin position="6"/>
        <end position="255"/>
    </location>
</feature>
<dbReference type="EC" id="5.1.3.2" evidence="5 10"/>
<dbReference type="PATRIC" id="fig|34073.19.peg.2442"/>
<dbReference type="UniPathway" id="UPA00214"/>
<organism evidence="12 13">
    <name type="scientific">Variovorax paradoxus</name>
    <dbReference type="NCBI Taxonomy" id="34073"/>
    <lineage>
        <taxon>Bacteria</taxon>
        <taxon>Pseudomonadati</taxon>
        <taxon>Pseudomonadota</taxon>
        <taxon>Betaproteobacteria</taxon>
        <taxon>Burkholderiales</taxon>
        <taxon>Comamonadaceae</taxon>
        <taxon>Variovorax</taxon>
    </lineage>
</organism>
<evidence type="ECO:0000256" key="9">
    <source>
        <dbReference type="ARBA" id="ARBA00023277"/>
    </source>
</evidence>
<dbReference type="NCBIfam" id="TIGR01179">
    <property type="entry name" value="galE"/>
    <property type="match status" value="1"/>
</dbReference>
<evidence type="ECO:0000256" key="1">
    <source>
        <dbReference type="ARBA" id="ARBA00000083"/>
    </source>
</evidence>
<dbReference type="Gene3D" id="3.40.50.720">
    <property type="entry name" value="NAD(P)-binding Rossmann-like Domain"/>
    <property type="match status" value="1"/>
</dbReference>
<name>A0A0H2M6R2_VARPD</name>
<evidence type="ECO:0000256" key="8">
    <source>
        <dbReference type="ARBA" id="ARBA00023235"/>
    </source>
</evidence>
<comment type="similarity">
    <text evidence="4 10">Belongs to the NAD(P)-dependent epimerase/dehydratase family.</text>
</comment>